<keyword evidence="4 11" id="KW-0808">Transferase</keyword>
<proteinExistence type="inferred from homology"/>
<keyword evidence="6 9" id="KW-1133">Transmembrane helix</keyword>
<accession>A0A017H727</accession>
<dbReference type="Proteomes" id="UP000025047">
    <property type="component" value="Plasmid pLokhon02"/>
</dbReference>
<keyword evidence="5 9" id="KW-0812">Transmembrane</keyword>
<comment type="subcellular location">
    <subcellularLocation>
        <location evidence="1">Cell membrane</location>
        <topology evidence="1">Multi-pass membrane protein</topology>
    </subcellularLocation>
</comment>
<evidence type="ECO:0000256" key="6">
    <source>
        <dbReference type="ARBA" id="ARBA00022989"/>
    </source>
</evidence>
<dbReference type="RefSeq" id="WP_248606222.1">
    <property type="nucleotide sequence ID" value="NZ_CM002676.1"/>
</dbReference>
<evidence type="ECO:0000256" key="1">
    <source>
        <dbReference type="ARBA" id="ARBA00004651"/>
    </source>
</evidence>
<comment type="similarity">
    <text evidence="8">Belongs to the glycosyltransferase 2 family. GtrB subfamily.</text>
</comment>
<dbReference type="AlphaFoldDB" id="A0A017H727"/>
<keyword evidence="11" id="KW-0614">Plasmid</keyword>
<dbReference type="PATRIC" id="fig|1122180.6.peg.110"/>
<evidence type="ECO:0000256" key="2">
    <source>
        <dbReference type="ARBA" id="ARBA00022475"/>
    </source>
</evidence>
<keyword evidence="12" id="KW-1185">Reference proteome</keyword>
<dbReference type="PANTHER" id="PTHR48090:SF1">
    <property type="entry name" value="PROPHAGE BACTOPRENOL GLUCOSYL TRANSFERASE HOMOLOG"/>
    <property type="match status" value="1"/>
</dbReference>
<keyword evidence="2" id="KW-1003">Cell membrane</keyword>
<evidence type="ECO:0000256" key="7">
    <source>
        <dbReference type="ARBA" id="ARBA00023136"/>
    </source>
</evidence>
<dbReference type="Pfam" id="PF00535">
    <property type="entry name" value="Glycos_transf_2"/>
    <property type="match status" value="1"/>
</dbReference>
<dbReference type="EMBL" id="APGJ01000010">
    <property type="protein sequence ID" value="EYD70352.1"/>
    <property type="molecule type" value="Genomic_DNA"/>
</dbReference>
<dbReference type="CDD" id="cd04187">
    <property type="entry name" value="DPM1_like_bac"/>
    <property type="match status" value="1"/>
</dbReference>
<dbReference type="GO" id="GO:0005886">
    <property type="term" value="C:plasma membrane"/>
    <property type="evidence" value="ECO:0007669"/>
    <property type="project" value="UniProtKB-SubCell"/>
</dbReference>
<dbReference type="HOGENOM" id="CLU_033536_0_1_5"/>
<dbReference type="InterPro" id="IPR001173">
    <property type="entry name" value="Glyco_trans_2-like"/>
</dbReference>
<evidence type="ECO:0000313" key="12">
    <source>
        <dbReference type="Proteomes" id="UP000025047"/>
    </source>
</evidence>
<dbReference type="SUPFAM" id="SSF53448">
    <property type="entry name" value="Nucleotide-diphospho-sugar transferases"/>
    <property type="match status" value="1"/>
</dbReference>
<dbReference type="InterPro" id="IPR029044">
    <property type="entry name" value="Nucleotide-diphossugar_trans"/>
</dbReference>
<organism evidence="11 12">
    <name type="scientific">Limimaricola hongkongensis DSM 17492</name>
    <dbReference type="NCBI Taxonomy" id="1122180"/>
    <lineage>
        <taxon>Bacteria</taxon>
        <taxon>Pseudomonadati</taxon>
        <taxon>Pseudomonadota</taxon>
        <taxon>Alphaproteobacteria</taxon>
        <taxon>Rhodobacterales</taxon>
        <taxon>Paracoccaceae</taxon>
        <taxon>Limimaricola</taxon>
    </lineage>
</organism>
<dbReference type="FunFam" id="3.90.550.10:FF:000079">
    <property type="entry name" value="Probable glycosyl transferase"/>
    <property type="match status" value="1"/>
</dbReference>
<keyword evidence="3" id="KW-0328">Glycosyltransferase</keyword>
<gene>
    <name evidence="11" type="ORF">Lokhon_00106</name>
</gene>
<evidence type="ECO:0000256" key="3">
    <source>
        <dbReference type="ARBA" id="ARBA00022676"/>
    </source>
</evidence>
<feature type="transmembrane region" description="Helical" evidence="9">
    <location>
        <begin position="246"/>
        <end position="267"/>
    </location>
</feature>
<evidence type="ECO:0000256" key="4">
    <source>
        <dbReference type="ARBA" id="ARBA00022679"/>
    </source>
</evidence>
<name>A0A017H727_9RHOB</name>
<feature type="transmembrane region" description="Helical" evidence="9">
    <location>
        <begin position="279"/>
        <end position="304"/>
    </location>
</feature>
<dbReference type="eggNOG" id="COG1215">
    <property type="taxonomic scope" value="Bacteria"/>
</dbReference>
<evidence type="ECO:0000256" key="9">
    <source>
        <dbReference type="SAM" id="Phobius"/>
    </source>
</evidence>
<dbReference type="InterPro" id="IPR050256">
    <property type="entry name" value="Glycosyltransferase_2"/>
</dbReference>
<geneLocation type="plasmid" evidence="11 12">
    <name>pLokhon02</name>
</geneLocation>
<protein>
    <submittedName>
        <fullName evidence="11">Glycosyltransferase</fullName>
    </submittedName>
</protein>
<dbReference type="Gene3D" id="3.90.550.10">
    <property type="entry name" value="Spore Coat Polysaccharide Biosynthesis Protein SpsA, Chain A"/>
    <property type="match status" value="1"/>
</dbReference>
<keyword evidence="7 9" id="KW-0472">Membrane</keyword>
<evidence type="ECO:0000313" key="11">
    <source>
        <dbReference type="EMBL" id="EYD70352.1"/>
    </source>
</evidence>
<dbReference type="PANTHER" id="PTHR48090">
    <property type="entry name" value="UNDECAPRENYL-PHOSPHATE 4-DEOXY-4-FORMAMIDO-L-ARABINOSE TRANSFERASE-RELATED"/>
    <property type="match status" value="1"/>
</dbReference>
<reference evidence="11 12" key="1">
    <citation type="submission" date="2013-03" db="EMBL/GenBank/DDBJ databases">
        <authorList>
            <person name="Fiebig A."/>
            <person name="Goeker M."/>
            <person name="Klenk H.-P.P."/>
        </authorList>
    </citation>
    <scope>NUCLEOTIDE SEQUENCE [LARGE SCALE GENOMIC DNA]</scope>
    <source>
        <strain evidence="11 12">DSM 17492</strain>
        <plasmid evidence="11 12">pLokhon02</plasmid>
    </source>
</reference>
<dbReference type="GO" id="GO:0016757">
    <property type="term" value="F:glycosyltransferase activity"/>
    <property type="evidence" value="ECO:0007669"/>
    <property type="project" value="UniProtKB-KW"/>
</dbReference>
<evidence type="ECO:0000259" key="10">
    <source>
        <dbReference type="Pfam" id="PF00535"/>
    </source>
</evidence>
<evidence type="ECO:0000256" key="5">
    <source>
        <dbReference type="ARBA" id="ARBA00022692"/>
    </source>
</evidence>
<sequence>MTAQDLPRMPLPPARPRKADPLISLVVPCYAESEAIDAFIPAVDAALPQARIEFVFVNDGSRDDTLVKLLALSRGDPRVVVADLSRNFGKEIAMTAGLDLATGDVVVPMDADLQDPPELIAQFLERWREGYDVVHGVRADRSKDGRIKRATAQWFYRFFNRLASTEIPENVGDFRLMDRSVVDAVTQLPERSRFMKGLFAWVGFSSTGVEYARPERCAGTTKFGFWKLWNFALDGIVSFSTMPLRVWTYLGTLVALFSLVYGGYVIARTLIFGRDVPGYASLMVTVLFLGGIQLISLGIIGEYVSRLFVETKQRPLYLCQGVYRKGRDVSKRARAV</sequence>
<comment type="caution">
    <text evidence="11">The sequence shown here is derived from an EMBL/GenBank/DDBJ whole genome shotgun (WGS) entry which is preliminary data.</text>
</comment>
<feature type="domain" description="Glycosyltransferase 2-like" evidence="10">
    <location>
        <begin position="24"/>
        <end position="184"/>
    </location>
</feature>
<evidence type="ECO:0000256" key="8">
    <source>
        <dbReference type="ARBA" id="ARBA00038152"/>
    </source>
</evidence>